<evidence type="ECO:0000256" key="1">
    <source>
        <dbReference type="SAM" id="MobiDB-lite"/>
    </source>
</evidence>
<evidence type="ECO:0000313" key="2">
    <source>
        <dbReference type="EMBL" id="CAB0005487.1"/>
    </source>
</evidence>
<dbReference type="AlphaFoldDB" id="A0A6H5GNA8"/>
<dbReference type="Proteomes" id="UP000479000">
    <property type="component" value="Unassembled WGS sequence"/>
</dbReference>
<name>A0A6H5GNA8_9HEMI</name>
<feature type="region of interest" description="Disordered" evidence="1">
    <location>
        <begin position="55"/>
        <end position="81"/>
    </location>
</feature>
<gene>
    <name evidence="2" type="ORF">NTEN_LOCUS10964</name>
</gene>
<keyword evidence="3" id="KW-1185">Reference proteome</keyword>
<sequence length="121" mass="13272">MDNFMDEFVQSYDLGLHQLPELPAARRSRRQAGLSIGGLERQPLASAASAVPAAPAAAAARGARPEESQPTGCSPEASPHRRFLTSRTSGYCTFRRLLPAKIVSFRFPEKFNSRNVNEWLG</sequence>
<reference evidence="2 3" key="1">
    <citation type="submission" date="2020-02" db="EMBL/GenBank/DDBJ databases">
        <authorList>
            <person name="Ferguson B K."/>
        </authorList>
    </citation>
    <scope>NUCLEOTIDE SEQUENCE [LARGE SCALE GENOMIC DNA]</scope>
</reference>
<accession>A0A6H5GNA8</accession>
<proteinExistence type="predicted"/>
<evidence type="ECO:0000313" key="3">
    <source>
        <dbReference type="Proteomes" id="UP000479000"/>
    </source>
</evidence>
<organism evidence="2 3">
    <name type="scientific">Nesidiocoris tenuis</name>
    <dbReference type="NCBI Taxonomy" id="355587"/>
    <lineage>
        <taxon>Eukaryota</taxon>
        <taxon>Metazoa</taxon>
        <taxon>Ecdysozoa</taxon>
        <taxon>Arthropoda</taxon>
        <taxon>Hexapoda</taxon>
        <taxon>Insecta</taxon>
        <taxon>Pterygota</taxon>
        <taxon>Neoptera</taxon>
        <taxon>Paraneoptera</taxon>
        <taxon>Hemiptera</taxon>
        <taxon>Heteroptera</taxon>
        <taxon>Panheteroptera</taxon>
        <taxon>Cimicomorpha</taxon>
        <taxon>Miridae</taxon>
        <taxon>Dicyphina</taxon>
        <taxon>Nesidiocoris</taxon>
    </lineage>
</organism>
<dbReference type="EMBL" id="CADCXU010016490">
    <property type="protein sequence ID" value="CAB0005487.1"/>
    <property type="molecule type" value="Genomic_DNA"/>
</dbReference>
<protein>
    <submittedName>
        <fullName evidence="2">Uncharacterized protein</fullName>
    </submittedName>
</protein>